<accession>A0AB32WB90</accession>
<dbReference type="InterPro" id="IPR044974">
    <property type="entry name" value="Disease_R_plants"/>
</dbReference>
<gene>
    <name evidence="6" type="primary">LOC18599471</name>
</gene>
<evidence type="ECO:0000256" key="1">
    <source>
        <dbReference type="ARBA" id="ARBA00022614"/>
    </source>
</evidence>
<dbReference type="FunFam" id="3.40.50.10140:FF:000007">
    <property type="entry name" value="Disease resistance protein (TIR-NBS-LRR class)"/>
    <property type="match status" value="1"/>
</dbReference>
<protein>
    <submittedName>
        <fullName evidence="6">LOW QUALITY PROTEIN: TMV resistance protein N</fullName>
    </submittedName>
</protein>
<dbReference type="InterPro" id="IPR042197">
    <property type="entry name" value="Apaf_helical"/>
</dbReference>
<dbReference type="SUPFAM" id="SSF52540">
    <property type="entry name" value="P-loop containing nucleoside triphosphate hydrolases"/>
    <property type="match status" value="1"/>
</dbReference>
<dbReference type="InterPro" id="IPR002182">
    <property type="entry name" value="NB-ARC"/>
</dbReference>
<dbReference type="InterPro" id="IPR027417">
    <property type="entry name" value="P-loop_NTPase"/>
</dbReference>
<dbReference type="PANTHER" id="PTHR11017">
    <property type="entry name" value="LEUCINE-RICH REPEAT-CONTAINING PROTEIN"/>
    <property type="match status" value="1"/>
</dbReference>
<dbReference type="KEGG" id="tcc:18599471"/>
<dbReference type="InterPro" id="IPR032675">
    <property type="entry name" value="LRR_dom_sf"/>
</dbReference>
<dbReference type="GO" id="GO:0043531">
    <property type="term" value="F:ADP binding"/>
    <property type="evidence" value="ECO:0007669"/>
    <property type="project" value="InterPro"/>
</dbReference>
<keyword evidence="3" id="KW-0520">NAD</keyword>
<reference evidence="5" key="1">
    <citation type="journal article" date="1997" name="Nucleic Acids Res.">
        <title>tRNAscan-SE: a program for improved detection of transfer RNA genes in genomic sequence.</title>
        <authorList>
            <person name="Lowe T.M."/>
            <person name="Eddy S.R."/>
        </authorList>
    </citation>
    <scope>NUCLEOTIDE SEQUENCE [LARGE SCALE GENOMIC DNA]</scope>
    <source>
        <strain evidence="5">r\B97-61/B2</strain>
    </source>
</reference>
<evidence type="ECO:0000313" key="5">
    <source>
        <dbReference type="Proteomes" id="UP000694886"/>
    </source>
</evidence>
<dbReference type="SMART" id="SM00255">
    <property type="entry name" value="TIR"/>
    <property type="match status" value="1"/>
</dbReference>
<proteinExistence type="predicted"/>
<evidence type="ECO:0000256" key="2">
    <source>
        <dbReference type="ARBA" id="ARBA00022737"/>
    </source>
</evidence>
<dbReference type="PANTHER" id="PTHR11017:SF305">
    <property type="entry name" value="TMV RESISTANCE PROTEIN N-LIKE"/>
    <property type="match status" value="1"/>
</dbReference>
<dbReference type="InterPro" id="IPR000157">
    <property type="entry name" value="TIR_dom"/>
</dbReference>
<dbReference type="Pfam" id="PF01582">
    <property type="entry name" value="TIR"/>
    <property type="match status" value="1"/>
</dbReference>
<dbReference type="Pfam" id="PF23282">
    <property type="entry name" value="WHD_ROQ1"/>
    <property type="match status" value="1"/>
</dbReference>
<dbReference type="PROSITE" id="PS51450">
    <property type="entry name" value="LRR"/>
    <property type="match status" value="1"/>
</dbReference>
<dbReference type="Gene3D" id="1.10.8.430">
    <property type="entry name" value="Helical domain of apoptotic protease-activating factors"/>
    <property type="match status" value="1"/>
</dbReference>
<dbReference type="InterPro" id="IPR035897">
    <property type="entry name" value="Toll_tir_struct_dom_sf"/>
</dbReference>
<dbReference type="Gene3D" id="3.80.10.10">
    <property type="entry name" value="Ribonuclease Inhibitor"/>
    <property type="match status" value="2"/>
</dbReference>
<dbReference type="Proteomes" id="UP000694886">
    <property type="component" value="Chromosome 5"/>
</dbReference>
<organism evidence="5 6">
    <name type="scientific">Theobroma cacao</name>
    <name type="common">Cacao</name>
    <name type="synonym">Cocoa</name>
    <dbReference type="NCBI Taxonomy" id="3641"/>
    <lineage>
        <taxon>Eukaryota</taxon>
        <taxon>Viridiplantae</taxon>
        <taxon>Streptophyta</taxon>
        <taxon>Embryophyta</taxon>
        <taxon>Tracheophyta</taxon>
        <taxon>Spermatophyta</taxon>
        <taxon>Magnoliopsida</taxon>
        <taxon>eudicotyledons</taxon>
        <taxon>Gunneridae</taxon>
        <taxon>Pentapetalae</taxon>
        <taxon>rosids</taxon>
        <taxon>malvids</taxon>
        <taxon>Malvales</taxon>
        <taxon>Malvaceae</taxon>
        <taxon>Byttnerioideae</taxon>
        <taxon>Theobroma</taxon>
    </lineage>
</organism>
<dbReference type="RefSeq" id="XP_017976508.1">
    <property type="nucleotide sequence ID" value="XM_018121019.1"/>
</dbReference>
<reference evidence="6" key="2">
    <citation type="submission" date="2025-08" db="UniProtKB">
        <authorList>
            <consortium name="RefSeq"/>
        </authorList>
    </citation>
    <scope>IDENTIFICATION</scope>
</reference>
<dbReference type="Gramene" id="Tc05v2_t017440.1">
    <property type="protein sequence ID" value="Tc05v2_p017440.1"/>
    <property type="gene ID" value="Tc05v2_g017440"/>
</dbReference>
<dbReference type="GeneID" id="18599471"/>
<evidence type="ECO:0000313" key="6">
    <source>
        <dbReference type="RefSeq" id="XP_017976508.1"/>
    </source>
</evidence>
<sequence length="1429" mass="164648">MAVSMVHHQESSSLISRYTYHVFLSFRGTDTRKNFTDHLYMALVQAGIHTFRDDDEIERGENIRDKIERAMQESKIFIIVFSKNYASSTWCLNELVKILEHRKFSKHIVLPIFYDVNPSQVKKQTESFAEAFARHEESFKSEMDVVQRWRAALREVADLGGMLLEDRHESQFIQDIIKQVQNKLHRTTLYVPPYLVGIDFLVTRINWWLGDGSNKVGIATICGIGGIGKTTIAKVVYNLNIQRFESFSFLADVRETTQERNGLVHLQRQLISDILKGKANKIYNSDDGIIKIKEAIHRTRVLLVLDDVDDSEKITEIIGAKIPFHPGSKIIITSRHRCLLTSSSYGDLCKVFEVKELAFNESLQLFDWYAFGQNDPIDSYMEYAKSIVKHCDGLPLALQVLGSSLASKSINVWKSALEKLKAIPDSKIQKILRISYDSLQDDHDKNLFLDIACVFAGKDKDYTTTILDGCDYYTAIGIENLINKSLLVVNEKNKLVMHQMIRDIGRSIIRQESPNLGKRSRLWHKDAFDALNEKIGTKIIKCLTIDLQRLLEDKYGKIVANHSKNPFLMSNEVDIETNAFAKMQRLKLLQLDYVKLKGDYRDFPRSLIWLSWHGFPQEYLPTNLDISKLVVLEMRNSSLKRVWNDTKYFLPNLKILNLSHSHDLLKILNLSCLHSLERLMLKDCTKLIEVDQSIGEIMTLTVLNLKGCKSLRKLPKTIGSLESLEELILSGCSTLDDVPKNLQNMKSLRVLNLDGTAICESNSWLSWLSLKRSKELGFFWASLPCSLVKLSLESCRLSDDVMPADLSYLPSLKSLNLSRNPIRSLPKSISRLGKLDELLLTCCKDLQWLPKLPISLNGLRMKMYQSMYSYASLSLLLSLKRFILFGCEKLTKIEGVFKFEPFENFEMEEIKCLFNMDSINNIQLQIYNYLTDTKMITTPQVFHEGGITSCFVSESKVPISFKHRCKGPNISFSLPQNPSEKVSWLNLCIEYSLVSDEIFEFLPSVYIVNETKELVWAYFSSFIGIPKTKSDTVLWVIHWPVKEYQLENGDLVSCKLISSGLKIREFGVTYVAKRKDIHENDTRLYYQGNEDIWRKIKVKVNEELLNLGSSGNVKVQIYNYLEEPIIVASPQVLYDCGIISMFVPYDFACWGRYSHHVIGNKVSFTVARSSSQQICWLNFMVALVAEDDQIFDFLSRIEIVNETKSTTWTYYRRFIGIPKAKNALYWLSSWRFMGEDGDRVSFTVFSDLYVKECVIDLIYEPDDNLLHKCNSTYQHSPVLRLNERLRANSDYRAMELFQNFVNIMELVDFSTWGNKFTWANSREKVVFSRLDHFLVDESVLKRIFELLAFVEINNEPKETNWAYGSNFTGILETNGNRILWLIHWPVIPRQSEGGDRIDDDLPYDSTFVFGTFLSVFCLTPKEACIGCRV</sequence>
<dbReference type="SUPFAM" id="SSF52200">
    <property type="entry name" value="Toll/Interleukin receptor TIR domain"/>
    <property type="match status" value="1"/>
</dbReference>
<evidence type="ECO:0000259" key="4">
    <source>
        <dbReference type="PROSITE" id="PS50104"/>
    </source>
</evidence>
<keyword evidence="2" id="KW-0677">Repeat</keyword>
<keyword evidence="1" id="KW-0433">Leucine-rich repeat</keyword>
<dbReference type="PROSITE" id="PS50104">
    <property type="entry name" value="TIR"/>
    <property type="match status" value="1"/>
</dbReference>
<feature type="domain" description="TIR" evidence="4">
    <location>
        <begin position="18"/>
        <end position="184"/>
    </location>
</feature>
<dbReference type="Gene3D" id="3.40.50.300">
    <property type="entry name" value="P-loop containing nucleotide triphosphate hydrolases"/>
    <property type="match status" value="1"/>
</dbReference>
<dbReference type="SMART" id="SM00369">
    <property type="entry name" value="LRR_TYP"/>
    <property type="match status" value="1"/>
</dbReference>
<dbReference type="GO" id="GO:0006952">
    <property type="term" value="P:defense response"/>
    <property type="evidence" value="ECO:0007669"/>
    <property type="project" value="InterPro"/>
</dbReference>
<dbReference type="PRINTS" id="PR00364">
    <property type="entry name" value="DISEASERSIST"/>
</dbReference>
<dbReference type="Gene3D" id="3.40.50.10140">
    <property type="entry name" value="Toll/interleukin-1 receptor homology (TIR) domain"/>
    <property type="match status" value="1"/>
</dbReference>
<dbReference type="InterPro" id="IPR001611">
    <property type="entry name" value="Leu-rich_rpt"/>
</dbReference>
<dbReference type="GO" id="GO:0007165">
    <property type="term" value="P:signal transduction"/>
    <property type="evidence" value="ECO:0007669"/>
    <property type="project" value="InterPro"/>
</dbReference>
<dbReference type="Pfam" id="PF00931">
    <property type="entry name" value="NB-ARC"/>
    <property type="match status" value="1"/>
</dbReference>
<dbReference type="InterPro" id="IPR003591">
    <property type="entry name" value="Leu-rich_rpt_typical-subtyp"/>
</dbReference>
<evidence type="ECO:0000256" key="3">
    <source>
        <dbReference type="ARBA" id="ARBA00023027"/>
    </source>
</evidence>
<dbReference type="SUPFAM" id="SSF52058">
    <property type="entry name" value="L domain-like"/>
    <property type="match status" value="1"/>
</dbReference>
<name>A0AB32WB90_THECC</name>
<dbReference type="InterPro" id="IPR058192">
    <property type="entry name" value="WHD_ROQ1-like"/>
</dbReference>